<dbReference type="OrthoDB" id="1912306at2"/>
<feature type="signal peptide" evidence="3">
    <location>
        <begin position="1"/>
        <end position="27"/>
    </location>
</feature>
<dbReference type="Pfam" id="PF19127">
    <property type="entry name" value="Choline_bind_3"/>
    <property type="match status" value="1"/>
</dbReference>
<evidence type="ECO:0000256" key="1">
    <source>
        <dbReference type="ARBA" id="ARBA00022737"/>
    </source>
</evidence>
<proteinExistence type="predicted"/>
<evidence type="ECO:0000256" key="3">
    <source>
        <dbReference type="SAM" id="SignalP"/>
    </source>
</evidence>
<evidence type="ECO:0000313" key="5">
    <source>
        <dbReference type="Proteomes" id="UP000031866"/>
    </source>
</evidence>
<organism evidence="4 5">
    <name type="scientific">Clostridium beijerinckii</name>
    <name type="common">Clostridium MP</name>
    <dbReference type="NCBI Taxonomy" id="1520"/>
    <lineage>
        <taxon>Bacteria</taxon>
        <taxon>Bacillati</taxon>
        <taxon>Bacillota</taxon>
        <taxon>Clostridia</taxon>
        <taxon>Eubacteriales</taxon>
        <taxon>Clostridiaceae</taxon>
        <taxon>Clostridium</taxon>
    </lineage>
</organism>
<dbReference type="InterPro" id="IPR018337">
    <property type="entry name" value="Cell_wall/Cho-bd_repeat"/>
</dbReference>
<name>A0A140DMF8_CLOBE</name>
<dbReference type="SUPFAM" id="SSF69360">
    <property type="entry name" value="Cell wall binding repeat"/>
    <property type="match status" value="1"/>
</dbReference>
<protein>
    <submittedName>
        <fullName evidence="4">Cell wall-binding protein</fullName>
    </submittedName>
</protein>
<evidence type="ECO:0000256" key="2">
    <source>
        <dbReference type="PROSITE-ProRule" id="PRU00591"/>
    </source>
</evidence>
<evidence type="ECO:0000313" key="4">
    <source>
        <dbReference type="EMBL" id="AMK50441.1"/>
    </source>
</evidence>
<feature type="repeat" description="Cell wall-binding" evidence="2">
    <location>
        <begin position="65"/>
        <end position="84"/>
    </location>
</feature>
<dbReference type="RefSeq" id="WP_061114879.1">
    <property type="nucleotide sequence ID" value="NZ_CP010086.2"/>
</dbReference>
<dbReference type="KEGG" id="cbei:LF65_06515"/>
<feature type="repeat" description="Cell wall-binding" evidence="2">
    <location>
        <begin position="45"/>
        <end position="64"/>
    </location>
</feature>
<dbReference type="AlphaFoldDB" id="A0A140DMF8"/>
<dbReference type="Proteomes" id="UP000031866">
    <property type="component" value="Chromosome"/>
</dbReference>
<reference evidence="5" key="1">
    <citation type="submission" date="2014-12" db="EMBL/GenBank/DDBJ databases">
        <title>Genome sequence of Clostridium beijerinckii strain 59B.</title>
        <authorList>
            <person name="Little G.T."/>
            <person name="Minton N.P."/>
        </authorList>
    </citation>
    <scope>NUCLEOTIDE SEQUENCE [LARGE SCALE GENOMIC DNA]</scope>
    <source>
        <strain evidence="5">59B</strain>
    </source>
</reference>
<keyword evidence="3" id="KW-0732">Signal</keyword>
<feature type="chain" id="PRO_5007302039" evidence="3">
    <location>
        <begin position="28"/>
        <end position="245"/>
    </location>
</feature>
<dbReference type="STRING" id="1520.LF65_06515"/>
<sequence length="245" mass="28038">MNKAKKLSLVILTILSIQITNSTMANAYWKQNSQGWQFTKGEAYSVGWDKIDGNWYYFDSDGIMETGWINDNNKWYYLNDSGAWEESKTTTVVPNDIQVMYDIINIYNDSGTIKYENKGFINQIGLSDKSLYKFSAEDQVGNNISEYYYDSSNGNVYKIKQGITTLLNSNITINNTNTQISTIEAVEKVKDYLLANGKYVPSKVEYDHDESNSYVIHCYDTTGEYVTTGGWYYVDKFTGNVTSMF</sequence>
<dbReference type="PROSITE" id="PS51170">
    <property type="entry name" value="CW"/>
    <property type="match status" value="2"/>
</dbReference>
<dbReference type="EMBL" id="CP010086">
    <property type="protein sequence ID" value="AMK50441.1"/>
    <property type="molecule type" value="Genomic_DNA"/>
</dbReference>
<accession>A0A140DMF8</accession>
<keyword evidence="1" id="KW-0677">Repeat</keyword>
<gene>
    <name evidence="4" type="ORF">LF65_06515</name>
</gene>
<dbReference type="Gene3D" id="2.10.270.10">
    <property type="entry name" value="Cholin Binding"/>
    <property type="match status" value="1"/>
</dbReference>